<organism evidence="2 3">
    <name type="scientific">Exiguobacterium antarcticum</name>
    <dbReference type="NCBI Taxonomy" id="132920"/>
    <lineage>
        <taxon>Bacteria</taxon>
        <taxon>Bacillati</taxon>
        <taxon>Bacillota</taxon>
        <taxon>Bacilli</taxon>
        <taxon>Bacillales</taxon>
        <taxon>Bacillales Family XII. Incertae Sedis</taxon>
        <taxon>Exiguobacterium</taxon>
    </lineage>
</organism>
<dbReference type="Proteomes" id="UP001243286">
    <property type="component" value="Unassembled WGS sequence"/>
</dbReference>
<keyword evidence="1" id="KW-0812">Transmembrane</keyword>
<name>A0ABT6R4S3_9BACL</name>
<sequence length="102" mass="12054">MDFNTIRMILIVVLVLYFIVIVTRRTKESMRWVVLGEAFGEKGEQLARDHDRLDQAGLRVRMERGVKTSFVFRRFSKDLDDRVALYVLKEDLAQAEEVLRHK</sequence>
<comment type="caution">
    <text evidence="2">The sequence shown here is derived from an EMBL/GenBank/DDBJ whole genome shotgun (WGS) entry which is preliminary data.</text>
</comment>
<keyword evidence="1" id="KW-1133">Transmembrane helix</keyword>
<dbReference type="EMBL" id="JASBQV010000024">
    <property type="protein sequence ID" value="MDI3235942.1"/>
    <property type="molecule type" value="Genomic_DNA"/>
</dbReference>
<feature type="transmembrane region" description="Helical" evidence="1">
    <location>
        <begin position="6"/>
        <end position="23"/>
    </location>
</feature>
<keyword evidence="1" id="KW-0472">Membrane</keyword>
<accession>A0ABT6R4S3</accession>
<gene>
    <name evidence="2" type="ORF">QK289_13075</name>
</gene>
<protein>
    <submittedName>
        <fullName evidence="2">Uncharacterized protein</fullName>
    </submittedName>
</protein>
<reference evidence="2 3" key="1">
    <citation type="submission" date="2023-04" db="EMBL/GenBank/DDBJ databases">
        <title>Antarctic isolates genomes.</title>
        <authorList>
            <person name="Dimov S.G."/>
        </authorList>
    </citation>
    <scope>NUCLEOTIDE SEQUENCE [LARGE SCALE GENOMIC DNA]</scope>
    <source>
        <strain evidence="2 3">AL19</strain>
    </source>
</reference>
<proteinExistence type="predicted"/>
<evidence type="ECO:0000313" key="3">
    <source>
        <dbReference type="Proteomes" id="UP001243286"/>
    </source>
</evidence>
<evidence type="ECO:0000256" key="1">
    <source>
        <dbReference type="SAM" id="Phobius"/>
    </source>
</evidence>
<keyword evidence="3" id="KW-1185">Reference proteome</keyword>
<dbReference type="RefSeq" id="WP_014970576.1">
    <property type="nucleotide sequence ID" value="NZ_JANJYY010000072.1"/>
</dbReference>
<evidence type="ECO:0000313" key="2">
    <source>
        <dbReference type="EMBL" id="MDI3235942.1"/>
    </source>
</evidence>